<evidence type="ECO:0000259" key="4">
    <source>
        <dbReference type="Pfam" id="PF03486"/>
    </source>
</evidence>
<protein>
    <submittedName>
        <fullName evidence="6">Aminoacetone oxidase family FAD-binding enzyme</fullName>
    </submittedName>
</protein>
<dbReference type="EMBL" id="BSCH01000017">
    <property type="protein sequence ID" value="GLG91083.1"/>
    <property type="molecule type" value="Genomic_DNA"/>
</dbReference>
<organism evidence="6 7">
    <name type="scientific">Sellimonas catena</name>
    <dbReference type="NCBI Taxonomy" id="2994035"/>
    <lineage>
        <taxon>Bacteria</taxon>
        <taxon>Bacillati</taxon>
        <taxon>Bacillota</taxon>
        <taxon>Clostridia</taxon>
        <taxon>Lachnospirales</taxon>
        <taxon>Lachnospiraceae</taxon>
        <taxon>Sellimonas</taxon>
    </lineage>
</organism>
<dbReference type="SUPFAM" id="SSF160996">
    <property type="entry name" value="HI0933 insert domain-like"/>
    <property type="match status" value="1"/>
</dbReference>
<evidence type="ECO:0000313" key="6">
    <source>
        <dbReference type="EMBL" id="GLG91083.1"/>
    </source>
</evidence>
<proteinExistence type="predicted"/>
<keyword evidence="3" id="KW-0274">FAD</keyword>
<dbReference type="PANTHER" id="PTHR42887:SF2">
    <property type="entry name" value="OS12G0638800 PROTEIN"/>
    <property type="match status" value="1"/>
</dbReference>
<dbReference type="InterPro" id="IPR004792">
    <property type="entry name" value="BaiN-like"/>
</dbReference>
<evidence type="ECO:0000259" key="5">
    <source>
        <dbReference type="Pfam" id="PF22780"/>
    </source>
</evidence>
<sequence length="433" mass="47556">MEKVLVIGGGASGMMAAIAAAGQGAEVTILEQNEQLGKKILSTGNGKCNFTNINQIPGAYRGEHPEFAQDVISRFPVPDTIRLFMELGLYSKNKDGYLYPHSEQASAVRDVLLMELRRLHVRIETSVCVEEIQKEGNSFRVKAVKSILKQEKKSKKRMVLVKTGEEEKVYLTEKLILTAGGLAGRVQKADGTGMQIAEHFGHRVVPCVPALVQLKCRETFYPSLAGVRAGAKIELLCDGVVEALDIGEIQFTEYGISGIPVFQVSRFAARALEQKKTSVAAELDFMPEFTETQLESFFMSRIQMRPEKTMNQFFTGIFHEKLAAVFLKRAGILPELKVDSLGDQNRYRLAKIIKGFQTEITGTNGFEQAQVSAGGISTEEICPDTMESRLIPGLYFAGEIVDVDGMCGGYNLQWAWSSGHVAGISAAGKERPC</sequence>
<dbReference type="InterPro" id="IPR055178">
    <property type="entry name" value="RsdA/BaiN/AoA(So)-like_dom"/>
</dbReference>
<evidence type="ECO:0000256" key="1">
    <source>
        <dbReference type="ARBA" id="ARBA00001974"/>
    </source>
</evidence>
<dbReference type="PANTHER" id="PTHR42887">
    <property type="entry name" value="OS12G0638800 PROTEIN"/>
    <property type="match status" value="1"/>
</dbReference>
<reference evidence="6" key="3">
    <citation type="journal article" date="2023" name="Int. J. Syst. Evol. Microbiol.">
        <title>Sellimonas catena sp. nov., isolated from human faeces.</title>
        <authorList>
            <person name="Hisatomi A."/>
            <person name="Ohkuma M."/>
            <person name="Sakamoto M."/>
        </authorList>
    </citation>
    <scope>NUCLEOTIDE SEQUENCE</scope>
    <source>
        <strain evidence="6">18CBH55</strain>
    </source>
</reference>
<dbReference type="InterPro" id="IPR023166">
    <property type="entry name" value="BaiN-like_dom_sf"/>
</dbReference>
<comment type="caution">
    <text evidence="6">The sequence shown here is derived from an EMBL/GenBank/DDBJ whole genome shotgun (WGS) entry which is preliminary data.</text>
</comment>
<dbReference type="PRINTS" id="PR00368">
    <property type="entry name" value="FADPNR"/>
</dbReference>
<name>A0A9W6CBK5_9FIRM</name>
<comment type="cofactor">
    <cofactor evidence="1">
        <name>FAD</name>
        <dbReference type="ChEBI" id="CHEBI:57692"/>
    </cofactor>
</comment>
<evidence type="ECO:0000256" key="3">
    <source>
        <dbReference type="ARBA" id="ARBA00022827"/>
    </source>
</evidence>
<feature type="domain" description="RsdA/BaiN/AoA(So)-like Rossmann fold-like" evidence="4">
    <location>
        <begin position="3"/>
        <end position="423"/>
    </location>
</feature>
<dbReference type="PRINTS" id="PR00411">
    <property type="entry name" value="PNDRDTASEI"/>
</dbReference>
<dbReference type="Proteomes" id="UP001145094">
    <property type="component" value="Unassembled WGS sequence"/>
</dbReference>
<dbReference type="RefSeq" id="WP_281845585.1">
    <property type="nucleotide sequence ID" value="NZ_BSCH01000017.1"/>
</dbReference>
<gene>
    <name evidence="6" type="ORF">Selli2_25100</name>
</gene>
<evidence type="ECO:0000313" key="7">
    <source>
        <dbReference type="Proteomes" id="UP001145094"/>
    </source>
</evidence>
<dbReference type="Pfam" id="PF22780">
    <property type="entry name" value="HI0933_like_1st"/>
    <property type="match status" value="1"/>
</dbReference>
<feature type="domain" description="RsdA/BaiN/AoA(So)-like insert" evidence="5">
    <location>
        <begin position="208"/>
        <end position="371"/>
    </location>
</feature>
<dbReference type="InterPro" id="IPR036188">
    <property type="entry name" value="FAD/NAD-bd_sf"/>
</dbReference>
<dbReference type="NCBIfam" id="TIGR00275">
    <property type="entry name" value="aminoacetone oxidase family FAD-binding enzyme"/>
    <property type="match status" value="1"/>
</dbReference>
<dbReference type="AlphaFoldDB" id="A0A9W6CBK5"/>
<dbReference type="SUPFAM" id="SSF51905">
    <property type="entry name" value="FAD/NAD(P)-binding domain"/>
    <property type="match status" value="1"/>
</dbReference>
<dbReference type="Gene3D" id="2.40.30.10">
    <property type="entry name" value="Translation factors"/>
    <property type="match status" value="1"/>
</dbReference>
<reference evidence="6" key="2">
    <citation type="submission" date="2022-11" db="EMBL/GenBank/DDBJ databases">
        <title>Draft genome sequence of Sellimonas catena strain 18CBH55.</title>
        <authorList>
            <person name="Atsushi H."/>
            <person name="Moriya O."/>
            <person name="Mitsuo S."/>
        </authorList>
    </citation>
    <scope>NUCLEOTIDE SEQUENCE</scope>
    <source>
        <strain evidence="6">18CBH55</strain>
    </source>
</reference>
<evidence type="ECO:0000256" key="2">
    <source>
        <dbReference type="ARBA" id="ARBA00022630"/>
    </source>
</evidence>
<dbReference type="InterPro" id="IPR057661">
    <property type="entry name" value="RsdA/BaiN/AoA(So)_Rossmann"/>
</dbReference>
<accession>A0A9W6CBK5</accession>
<dbReference type="Pfam" id="PF03486">
    <property type="entry name" value="HI0933_like"/>
    <property type="match status" value="1"/>
</dbReference>
<reference evidence="6" key="1">
    <citation type="submission" date="2022-11" db="EMBL/GenBank/DDBJ databases">
        <title>Draft genome sequence of Sellimonas catena strain 18CBH55.</title>
        <authorList>
            <person name="Hisatomi A."/>
            <person name="Ohkuma M."/>
            <person name="Sakamoto M."/>
        </authorList>
    </citation>
    <scope>NUCLEOTIDE SEQUENCE</scope>
    <source>
        <strain evidence="6">18CBH55</strain>
    </source>
</reference>
<dbReference type="Gene3D" id="3.50.50.60">
    <property type="entry name" value="FAD/NAD(P)-binding domain"/>
    <property type="match status" value="1"/>
</dbReference>
<dbReference type="Gene3D" id="1.10.8.260">
    <property type="entry name" value="HI0933 insert domain-like"/>
    <property type="match status" value="1"/>
</dbReference>
<keyword evidence="2" id="KW-0285">Flavoprotein</keyword>